<reference evidence="4" key="1">
    <citation type="journal article" date="2014" name="Int. J. Syst. Evol. Microbiol.">
        <title>Complete genome sequence of Corynebacterium casei LMG S-19264T (=DSM 44701T), isolated from a smear-ripened cheese.</title>
        <authorList>
            <consortium name="US DOE Joint Genome Institute (JGI-PGF)"/>
            <person name="Walter F."/>
            <person name="Albersmeier A."/>
            <person name="Kalinowski J."/>
            <person name="Ruckert C."/>
        </authorList>
    </citation>
    <scope>NUCLEOTIDE SEQUENCE</scope>
    <source>
        <strain evidence="4">VKM Ac-1020</strain>
    </source>
</reference>
<dbReference type="InterPro" id="IPR007345">
    <property type="entry name" value="Polysacch_pyruvyl_Trfase"/>
</dbReference>
<evidence type="ECO:0000313" key="4">
    <source>
        <dbReference type="EMBL" id="GLJ60720.1"/>
    </source>
</evidence>
<proteinExistence type="predicted"/>
<dbReference type="CDD" id="cd00761">
    <property type="entry name" value="Glyco_tranf_GTA_type"/>
    <property type="match status" value="1"/>
</dbReference>
<dbReference type="PANTHER" id="PTHR43685">
    <property type="entry name" value="GLYCOSYLTRANSFERASE"/>
    <property type="match status" value="1"/>
</dbReference>
<feature type="region of interest" description="Disordered" evidence="1">
    <location>
        <begin position="348"/>
        <end position="370"/>
    </location>
</feature>
<feature type="domain" description="Polysaccharide pyruvyl transferase" evidence="3">
    <location>
        <begin position="19"/>
        <end position="276"/>
    </location>
</feature>
<dbReference type="RefSeq" id="WP_271172423.1">
    <property type="nucleotide sequence ID" value="NZ_BSEJ01000002.1"/>
</dbReference>
<dbReference type="Pfam" id="PF00535">
    <property type="entry name" value="Glycos_transf_2"/>
    <property type="match status" value="1"/>
</dbReference>
<sequence>MWCEEVTDVFVSIVGQDDNLGDSVLRRGLVEALRSPGRTLHIFTGKNGDAYVEGVGVRDDDVRYISLRAWRRAALLTSLKRRTMIVFNAGEVVVEPSRAHLGWRELVLSSVARLRGGGAVHAGLGIRSPRYRGDLALRATLRVCRFVSWRDADSRNAIGRGGVLPDWAFALSREISGESSRGLLVVSMRGDRAMPSEAWCTAVKTISAREGLRICVLSQVVRDNERATQLHALLDAEELRLWDGASHRRHEEDVRRLYRDARYVVSDRLHALIIGVTEGALPLGLTTEENGKLARTLAPAGIGEVVEFVTDSAQGTALAECVAERRDAVLAAVTHARRRLMGLPWTSRARPAAGDPSHATDVARRGESPRSVSCVIPTHARPEFLAEALQSVVSQTTPAHEIIVVSDIEDEETQRVVHRVAANSAVPVRYLGPEAGRTGASWSRNRGATVADGTGIAFLDDDDRWAPNHLGDLIGAIGDADMAVSWIRVFSATDTFPGPAIEEGCTAADVVARNPGITGSNFLVRAEAFRAVGGFDTGLPVKNDTDFFFRFLRDGGTYAVLADRTVEQRKHDQGQLTGHGRRRADGVELYFRKHRGALTLSDRRYLRLNIHRLRRKAAGSQAGRIGHLLGAIWNYSPRQFIIDRRNRRHPSGYQMPETGAQAS</sequence>
<evidence type="ECO:0000256" key="1">
    <source>
        <dbReference type="SAM" id="MobiDB-lite"/>
    </source>
</evidence>
<evidence type="ECO:0000259" key="2">
    <source>
        <dbReference type="Pfam" id="PF00535"/>
    </source>
</evidence>
<protein>
    <recommendedName>
        <fullName evidence="6">Glycosyltransferase involved in cell wall biosynthesis</fullName>
    </recommendedName>
</protein>
<name>A0A9W6H1F7_9MICO</name>
<organism evidence="4 5">
    <name type="scientific">Microbacterium barkeri</name>
    <dbReference type="NCBI Taxonomy" id="33917"/>
    <lineage>
        <taxon>Bacteria</taxon>
        <taxon>Bacillati</taxon>
        <taxon>Actinomycetota</taxon>
        <taxon>Actinomycetes</taxon>
        <taxon>Micrococcales</taxon>
        <taxon>Microbacteriaceae</taxon>
        <taxon>Microbacterium</taxon>
    </lineage>
</organism>
<accession>A0A9W6H1F7</accession>
<dbReference type="Pfam" id="PF04230">
    <property type="entry name" value="PS_pyruv_trans"/>
    <property type="match status" value="1"/>
</dbReference>
<dbReference type="EMBL" id="BSEJ01000002">
    <property type="protein sequence ID" value="GLJ60720.1"/>
    <property type="molecule type" value="Genomic_DNA"/>
</dbReference>
<dbReference type="InterPro" id="IPR029044">
    <property type="entry name" value="Nucleotide-diphossugar_trans"/>
</dbReference>
<dbReference type="InterPro" id="IPR050834">
    <property type="entry name" value="Glycosyltransf_2"/>
</dbReference>
<dbReference type="Gene3D" id="3.90.550.10">
    <property type="entry name" value="Spore Coat Polysaccharide Biosynthesis Protein SpsA, Chain A"/>
    <property type="match status" value="1"/>
</dbReference>
<dbReference type="InterPro" id="IPR001173">
    <property type="entry name" value="Glyco_trans_2-like"/>
</dbReference>
<evidence type="ECO:0000259" key="3">
    <source>
        <dbReference type="Pfam" id="PF04230"/>
    </source>
</evidence>
<comment type="caution">
    <text evidence="4">The sequence shown here is derived from an EMBL/GenBank/DDBJ whole genome shotgun (WGS) entry which is preliminary data.</text>
</comment>
<evidence type="ECO:0000313" key="5">
    <source>
        <dbReference type="Proteomes" id="UP001142462"/>
    </source>
</evidence>
<dbReference type="PANTHER" id="PTHR43685:SF2">
    <property type="entry name" value="GLYCOSYLTRANSFERASE 2-LIKE DOMAIN-CONTAINING PROTEIN"/>
    <property type="match status" value="1"/>
</dbReference>
<dbReference type="SUPFAM" id="SSF53448">
    <property type="entry name" value="Nucleotide-diphospho-sugar transferases"/>
    <property type="match status" value="1"/>
</dbReference>
<dbReference type="Proteomes" id="UP001142462">
    <property type="component" value="Unassembled WGS sequence"/>
</dbReference>
<evidence type="ECO:0008006" key="6">
    <source>
        <dbReference type="Google" id="ProtNLM"/>
    </source>
</evidence>
<gene>
    <name evidence="4" type="ORF">GCM10017576_08490</name>
</gene>
<reference evidence="4" key="2">
    <citation type="submission" date="2023-01" db="EMBL/GenBank/DDBJ databases">
        <authorList>
            <person name="Sun Q."/>
            <person name="Evtushenko L."/>
        </authorList>
    </citation>
    <scope>NUCLEOTIDE SEQUENCE</scope>
    <source>
        <strain evidence="4">VKM Ac-1020</strain>
    </source>
</reference>
<keyword evidence="5" id="KW-1185">Reference proteome</keyword>
<dbReference type="AlphaFoldDB" id="A0A9W6H1F7"/>
<feature type="domain" description="Glycosyltransferase 2-like" evidence="2">
    <location>
        <begin position="373"/>
        <end position="501"/>
    </location>
</feature>